<evidence type="ECO:0000259" key="7">
    <source>
        <dbReference type="Pfam" id="PF01259"/>
    </source>
</evidence>
<keyword evidence="4 6" id="KW-0658">Purine biosynthesis</keyword>
<comment type="similarity">
    <text evidence="6">Belongs to the SAICAR synthetase family.</text>
</comment>
<dbReference type="Pfam" id="PF01259">
    <property type="entry name" value="SAICAR_synt"/>
    <property type="match status" value="1"/>
</dbReference>
<gene>
    <name evidence="6" type="primary">purC</name>
    <name evidence="8" type="ORF">ENT52_04620</name>
</gene>
<keyword evidence="5 6" id="KW-0067">ATP-binding</keyword>
<dbReference type="InterPro" id="IPR001636">
    <property type="entry name" value="SAICAR_synth"/>
</dbReference>
<name>A0A7J3M1S8_ARCFL</name>
<evidence type="ECO:0000256" key="3">
    <source>
        <dbReference type="ARBA" id="ARBA00022741"/>
    </source>
</evidence>
<accession>A0A7J3M1S8</accession>
<comment type="catalytic activity">
    <reaction evidence="6">
        <text>5-amino-1-(5-phospho-D-ribosyl)imidazole-4-carboxylate + L-aspartate + ATP = (2S)-2-[5-amino-1-(5-phospho-beta-D-ribosyl)imidazole-4-carboxamido]succinate + ADP + phosphate + 2 H(+)</text>
        <dbReference type="Rhea" id="RHEA:22628"/>
        <dbReference type="ChEBI" id="CHEBI:15378"/>
        <dbReference type="ChEBI" id="CHEBI:29991"/>
        <dbReference type="ChEBI" id="CHEBI:30616"/>
        <dbReference type="ChEBI" id="CHEBI:43474"/>
        <dbReference type="ChEBI" id="CHEBI:58443"/>
        <dbReference type="ChEBI" id="CHEBI:77657"/>
        <dbReference type="ChEBI" id="CHEBI:456216"/>
        <dbReference type="EC" id="6.3.2.6"/>
    </reaction>
</comment>
<dbReference type="PANTHER" id="PTHR43700:SF1">
    <property type="entry name" value="PHOSPHORIBOSYLAMINOIMIDAZOLE-SUCCINOCARBOXAMIDE SYNTHASE"/>
    <property type="match status" value="1"/>
</dbReference>
<dbReference type="InterPro" id="IPR028923">
    <property type="entry name" value="SAICAR_synt/ADE2_N"/>
</dbReference>
<feature type="domain" description="SAICAR synthetase/ADE2 N-terminal" evidence="7">
    <location>
        <begin position="18"/>
        <end position="271"/>
    </location>
</feature>
<dbReference type="UniPathway" id="UPA00074">
    <property type="reaction ID" value="UER00131"/>
</dbReference>
<dbReference type="AlphaFoldDB" id="A0A7J3M1S8"/>
<dbReference type="GO" id="GO:0004639">
    <property type="term" value="F:phosphoribosylaminoimidazolesuccinocarboxamide synthase activity"/>
    <property type="evidence" value="ECO:0007669"/>
    <property type="project" value="UniProtKB-UniRule"/>
</dbReference>
<dbReference type="GO" id="GO:0005524">
    <property type="term" value="F:ATP binding"/>
    <property type="evidence" value="ECO:0007669"/>
    <property type="project" value="UniProtKB-KW"/>
</dbReference>
<organism evidence="8">
    <name type="scientific">Archaeoglobus fulgidus</name>
    <dbReference type="NCBI Taxonomy" id="2234"/>
    <lineage>
        <taxon>Archaea</taxon>
        <taxon>Methanobacteriati</taxon>
        <taxon>Methanobacteriota</taxon>
        <taxon>Archaeoglobi</taxon>
        <taxon>Archaeoglobales</taxon>
        <taxon>Archaeoglobaceae</taxon>
        <taxon>Archaeoglobus</taxon>
    </lineage>
</organism>
<proteinExistence type="inferred from homology"/>
<dbReference type="EC" id="6.3.2.6" evidence="6"/>
<evidence type="ECO:0000256" key="5">
    <source>
        <dbReference type="ARBA" id="ARBA00022840"/>
    </source>
</evidence>
<reference evidence="8" key="1">
    <citation type="journal article" date="2020" name="mSystems">
        <title>Genome- and Community-Level Interaction Insights into Carbon Utilization and Element Cycling Functions of Hydrothermarchaeota in Hydrothermal Sediment.</title>
        <authorList>
            <person name="Zhou Z."/>
            <person name="Liu Y."/>
            <person name="Xu W."/>
            <person name="Pan J."/>
            <person name="Luo Z.H."/>
            <person name="Li M."/>
        </authorList>
    </citation>
    <scope>NUCLEOTIDE SEQUENCE [LARGE SCALE GENOMIC DNA]</scope>
    <source>
        <strain evidence="8">SpSt-587</strain>
    </source>
</reference>
<dbReference type="Gene3D" id="3.30.200.20">
    <property type="entry name" value="Phosphorylase Kinase, domain 1"/>
    <property type="match status" value="1"/>
</dbReference>
<dbReference type="PANTHER" id="PTHR43700">
    <property type="entry name" value="PHOSPHORIBOSYLAMINOIMIDAZOLE-SUCCINOCARBOXAMIDE SYNTHASE"/>
    <property type="match status" value="1"/>
</dbReference>
<evidence type="ECO:0000256" key="6">
    <source>
        <dbReference type="HAMAP-Rule" id="MF_00137"/>
    </source>
</evidence>
<dbReference type="EMBL" id="DSYZ01000090">
    <property type="protein sequence ID" value="HGT82992.1"/>
    <property type="molecule type" value="Genomic_DNA"/>
</dbReference>
<protein>
    <recommendedName>
        <fullName evidence="6">Phosphoribosylaminoimidazole-succinocarboxamide synthase</fullName>
        <ecNumber evidence="6">6.3.2.6</ecNumber>
    </recommendedName>
    <alternativeName>
        <fullName evidence="6">SAICAR synthetase</fullName>
    </alternativeName>
</protein>
<evidence type="ECO:0000313" key="8">
    <source>
        <dbReference type="EMBL" id="HGT82992.1"/>
    </source>
</evidence>
<keyword evidence="3 6" id="KW-0547">Nucleotide-binding</keyword>
<dbReference type="GO" id="GO:0005737">
    <property type="term" value="C:cytoplasm"/>
    <property type="evidence" value="ECO:0007669"/>
    <property type="project" value="TreeGrafter"/>
</dbReference>
<evidence type="ECO:0000256" key="4">
    <source>
        <dbReference type="ARBA" id="ARBA00022755"/>
    </source>
</evidence>
<keyword evidence="2 6" id="KW-0436">Ligase</keyword>
<dbReference type="HAMAP" id="MF_00137">
    <property type="entry name" value="SAICAR_synth"/>
    <property type="match status" value="1"/>
</dbReference>
<dbReference type="GO" id="GO:0006189">
    <property type="term" value="P:'de novo' IMP biosynthetic process"/>
    <property type="evidence" value="ECO:0007669"/>
    <property type="project" value="UniProtKB-UniRule"/>
</dbReference>
<sequence length="333" mass="38806">MGSVKDMIVLKNPNGELGEGVFEFSNRYSVFDYGEMPDKIDGKGASLCLISAFFFERLEEKGIKTHYLGLLEGEKVKRLDELESATNKMKIRLVRVLRPEKKNGYDYSVFKKERKNFLLPLEIIYRNKVPEGSSLLRRLERGEVKPEDFGLKDIKAGMKLEKPIIDFSTKLEDVDRYLSYREAKEIAGLSDEEFEELRALTLKVNDLITERVSRIGLENEDGKIEVAFDEERRFMVVDAVGTPDECRFSFQGFEVSKEFLRRYYRKTEWYERIQKFKGQENWRELVGNPPKLQKNLKTAISNLYKALCNEITGRKFFDAPKLGEVVKELRTIL</sequence>
<evidence type="ECO:0000256" key="2">
    <source>
        <dbReference type="ARBA" id="ARBA00022598"/>
    </source>
</evidence>
<evidence type="ECO:0000256" key="1">
    <source>
        <dbReference type="ARBA" id="ARBA00004672"/>
    </source>
</evidence>
<dbReference type="SUPFAM" id="SSF56104">
    <property type="entry name" value="SAICAR synthase-like"/>
    <property type="match status" value="1"/>
</dbReference>
<dbReference type="NCBIfam" id="TIGR00081">
    <property type="entry name" value="purC"/>
    <property type="match status" value="1"/>
</dbReference>
<comment type="caution">
    <text evidence="8">The sequence shown here is derived from an EMBL/GenBank/DDBJ whole genome shotgun (WGS) entry which is preliminary data.</text>
</comment>
<comment type="pathway">
    <text evidence="1 6">Purine metabolism; IMP biosynthesis via de novo pathway; 5-amino-1-(5-phospho-D-ribosyl)imidazole-4-carboxamide from 5-amino-1-(5-phospho-D-ribosyl)imidazole-4-carboxylate: step 1/2.</text>
</comment>
<dbReference type="Gene3D" id="3.30.470.20">
    <property type="entry name" value="ATP-grasp fold, B domain"/>
    <property type="match status" value="1"/>
</dbReference>